<gene>
    <name evidence="3" type="ordered locus">RER_19740</name>
</gene>
<dbReference type="PROSITE" id="PS50983">
    <property type="entry name" value="FE_B12_PBP"/>
    <property type="match status" value="1"/>
</dbReference>
<dbReference type="PANTHER" id="PTHR30535">
    <property type="entry name" value="VITAMIN B12-BINDING PROTEIN"/>
    <property type="match status" value="1"/>
</dbReference>
<evidence type="ECO:0000313" key="3">
    <source>
        <dbReference type="EMBL" id="BAH32682.1"/>
    </source>
</evidence>
<dbReference type="Proteomes" id="UP000002204">
    <property type="component" value="Chromosome"/>
</dbReference>
<accession>C0ZWE7</accession>
<protein>
    <submittedName>
        <fullName evidence="3">Putative ABC transporter substrate-binding protein</fullName>
    </submittedName>
</protein>
<dbReference type="AlphaFoldDB" id="C0ZWE7"/>
<reference evidence="3 4" key="2">
    <citation type="journal article" date="2006" name="Environ. Microbiol.">
        <title>Sequence analysis of three plasmids harboured in Rhodococcus erythropolis strain PR4.</title>
        <authorList>
            <person name="Sekine M."/>
            <person name="Tanikawa S."/>
            <person name="Omata S."/>
            <person name="Saito M."/>
            <person name="Fujisawa T."/>
            <person name="Tsukatani N."/>
            <person name="Tajima T."/>
            <person name="Sekigawa T."/>
            <person name="Kosugi H."/>
            <person name="Matsuo Y."/>
            <person name="Nishiko R."/>
            <person name="Imamura K."/>
            <person name="Ito M."/>
            <person name="Narita H."/>
            <person name="Tago S."/>
            <person name="Fujita N."/>
            <person name="Harayama S."/>
        </authorList>
    </citation>
    <scope>NUCLEOTIDE SEQUENCE [LARGE SCALE GENOMIC DNA]</scope>
    <source>
        <strain evidence="4">PR4 / NBRC 100887</strain>
    </source>
</reference>
<evidence type="ECO:0000313" key="4">
    <source>
        <dbReference type="Proteomes" id="UP000002204"/>
    </source>
</evidence>
<dbReference type="InterPro" id="IPR050902">
    <property type="entry name" value="ABC_Transporter_SBP"/>
</dbReference>
<comment type="similarity">
    <text evidence="1">Belongs to the bacterial solute-binding protein 8 family.</text>
</comment>
<dbReference type="HOGENOM" id="CLU_038034_7_2_11"/>
<dbReference type="eggNOG" id="COG0614">
    <property type="taxonomic scope" value="Bacteria"/>
</dbReference>
<dbReference type="PANTHER" id="PTHR30535:SF7">
    <property type="entry name" value="IRON(III) DICITRATE-BINDING PROTEIN"/>
    <property type="match status" value="1"/>
</dbReference>
<evidence type="ECO:0000256" key="1">
    <source>
        <dbReference type="ARBA" id="ARBA00008814"/>
    </source>
</evidence>
<dbReference type="EMBL" id="AP008957">
    <property type="protein sequence ID" value="BAH32682.1"/>
    <property type="molecule type" value="Genomic_DNA"/>
</dbReference>
<organism evidence="3 4">
    <name type="scientific">Rhodococcus erythropolis (strain PR4 / NBRC 100887)</name>
    <dbReference type="NCBI Taxonomy" id="234621"/>
    <lineage>
        <taxon>Bacteria</taxon>
        <taxon>Bacillati</taxon>
        <taxon>Actinomycetota</taxon>
        <taxon>Actinomycetes</taxon>
        <taxon>Mycobacteriales</taxon>
        <taxon>Nocardiaceae</taxon>
        <taxon>Rhodococcus</taxon>
        <taxon>Rhodococcus erythropolis group</taxon>
    </lineage>
</organism>
<dbReference type="InterPro" id="IPR002491">
    <property type="entry name" value="ABC_transptr_periplasmic_BD"/>
</dbReference>
<feature type="domain" description="Fe/B12 periplasmic-binding" evidence="2">
    <location>
        <begin position="102"/>
        <end position="373"/>
    </location>
</feature>
<name>C0ZWE7_RHOE4</name>
<reference evidence="4" key="1">
    <citation type="submission" date="2005-03" db="EMBL/GenBank/DDBJ databases">
        <title>Comparison of the complete genome sequences of Rhodococcus erythropolis PR4 and Rhodococcus opacus B4.</title>
        <authorList>
            <person name="Takarada H."/>
            <person name="Sekine M."/>
            <person name="Hosoyama A."/>
            <person name="Yamada R."/>
            <person name="Fujisawa T."/>
            <person name="Omata S."/>
            <person name="Shimizu A."/>
            <person name="Tsukatani N."/>
            <person name="Tanikawa S."/>
            <person name="Fujita N."/>
            <person name="Harayama S."/>
        </authorList>
    </citation>
    <scope>NUCLEOTIDE SEQUENCE [LARGE SCALE GENOMIC DNA]</scope>
    <source>
        <strain evidence="4">PR4 / NBRC 100887</strain>
    </source>
</reference>
<dbReference type="SUPFAM" id="SSF53807">
    <property type="entry name" value="Helical backbone' metal receptor"/>
    <property type="match status" value="1"/>
</dbReference>
<evidence type="ECO:0000259" key="2">
    <source>
        <dbReference type="PROSITE" id="PS50983"/>
    </source>
</evidence>
<proteinExistence type="inferred from homology"/>
<sequence length="373" mass="40011">MRHPFVVVYEKEVQQELWPSISVRAELSVGFSFVAQSPYEVPVSLQFSPSRAAAVLIAVALVSAGCSKGETAGGSSTTESFAQPVSVTNCDREVTFDSPPQRIITMNDHVTEVLIEMGVGDRIVGMGYGDSTPTPETAEQFAKITNLAKEYPTAEQILDLDPDFVVGGMSSAFQEKEGRSRDLFAERGINTFLFSEYCGQGFPNISMLENDYAQLGRILGVEDQAAEVTDQVTQGLDAVKAAVGDAPPVPTFFYDGGKDVPTTIGGVGVGQLVAGYAGATNIYSEGERPYVKTTWEVVGERAPQAIVVLDYGSENAQAKIDFLKSHPVMATTPAVQQNRFVVIPLDDFFESPRLVRSAQTIAAGLHPGVVPAQ</sequence>
<dbReference type="Pfam" id="PF01497">
    <property type="entry name" value="Peripla_BP_2"/>
    <property type="match status" value="1"/>
</dbReference>
<dbReference type="Gene3D" id="3.40.50.1980">
    <property type="entry name" value="Nitrogenase molybdenum iron protein domain"/>
    <property type="match status" value="2"/>
</dbReference>
<dbReference type="KEGG" id="rer:RER_19740"/>